<feature type="domain" description="Ig-like" evidence="2">
    <location>
        <begin position="84"/>
        <end position="174"/>
    </location>
</feature>
<dbReference type="AlphaFoldDB" id="A0A8C2YF14"/>
<dbReference type="PROSITE" id="PS50835">
    <property type="entry name" value="IG_LIKE"/>
    <property type="match status" value="5"/>
</dbReference>
<reference evidence="3" key="2">
    <citation type="submission" date="2025-08" db="UniProtKB">
        <authorList>
            <consortium name="Ensembl"/>
        </authorList>
    </citation>
    <scope>IDENTIFICATION</scope>
</reference>
<dbReference type="InterPro" id="IPR013783">
    <property type="entry name" value="Ig-like_fold"/>
</dbReference>
<dbReference type="SMART" id="SM00409">
    <property type="entry name" value="IG"/>
    <property type="match status" value="5"/>
</dbReference>
<proteinExistence type="predicted"/>
<feature type="domain" description="Ig-like" evidence="2">
    <location>
        <begin position="179"/>
        <end position="270"/>
    </location>
</feature>
<evidence type="ECO:0000313" key="4">
    <source>
        <dbReference type="Proteomes" id="UP000694412"/>
    </source>
</evidence>
<feature type="domain" description="Ig-like" evidence="2">
    <location>
        <begin position="1"/>
        <end position="76"/>
    </location>
</feature>
<dbReference type="PANTHER" id="PTHR13817">
    <property type="entry name" value="TITIN"/>
    <property type="match status" value="1"/>
</dbReference>
<dbReference type="CDD" id="cd00096">
    <property type="entry name" value="Ig"/>
    <property type="match status" value="3"/>
</dbReference>
<dbReference type="InterPro" id="IPR050964">
    <property type="entry name" value="Striated_Muscle_Regulatory"/>
</dbReference>
<dbReference type="Proteomes" id="UP000694412">
    <property type="component" value="Chromosome 7"/>
</dbReference>
<reference evidence="3" key="1">
    <citation type="submission" date="2015-11" db="EMBL/GenBank/DDBJ databases">
        <authorList>
            <consortium name="International Coturnix japonica Genome Analysis Consortium"/>
            <person name="Warren W."/>
            <person name="Burt D.W."/>
            <person name="Antin P.B."/>
            <person name="Lanford R."/>
            <person name="Gros J."/>
            <person name="Wilson R.K."/>
        </authorList>
    </citation>
    <scope>NUCLEOTIDE SEQUENCE [LARGE SCALE GENOMIC DNA]</scope>
</reference>
<dbReference type="PANTHER" id="PTHR13817:SF171">
    <property type="entry name" value="STRETCHIN-MLCK, ISOFORM U"/>
    <property type="match status" value="1"/>
</dbReference>
<feature type="domain" description="Ig-like" evidence="2">
    <location>
        <begin position="273"/>
        <end position="362"/>
    </location>
</feature>
<accession>A0A8C2YF14</accession>
<dbReference type="FunFam" id="2.60.40.10:FF:000022">
    <property type="entry name" value="Cardiac titin"/>
    <property type="match status" value="5"/>
</dbReference>
<sequence length="482" mass="52533">IGEPLVLKCQIGGAPEIKVSWYKEDTKLRSTQAYKMHFKNNVATLAFSTVEDSDIGEYTCKAENSVGFASSTALLVVKERQLPPTFARKLKDIQETVGAPVTFDCRINGSEPLQVTWYKDGVLLSDSDNVQSTFLNNVATLQILQTSMAYCGQYTCSAQNALGTASSSAKLLLTEHLQPPFFDIKPVSIDVALGESATFKCHVTGSTPMRIVWTRDNREIRPGGNYKMMLVENMASLVVLKVGKGDAGLYTCTASNSVGKDACAAQLAVQEPPRFIKKLDSSRLVKEHDSTRYECKVGGSPEIKVIWYKGENEIHPSEKYSMSFVDSVAVLEMHNLSVEDSGDYSCEAQNPAGSASTSTSLKVKDRTKPVGKVASLLPVCYAVGNLFYLLFPHPLSDVTVVVGETIELQASVEGAQPISVLWLKDKGEIIRESENLWISYSENIASLKIGNAEPTNAGKYICQIKNDAGFQECFAKLTVLGG</sequence>
<dbReference type="SUPFAM" id="SSF48726">
    <property type="entry name" value="Immunoglobulin"/>
    <property type="match status" value="5"/>
</dbReference>
<dbReference type="InterPro" id="IPR013098">
    <property type="entry name" value="Ig_I-set"/>
</dbReference>
<dbReference type="InterPro" id="IPR036179">
    <property type="entry name" value="Ig-like_dom_sf"/>
</dbReference>
<dbReference type="GeneTree" id="ENSGT01110000267173"/>
<dbReference type="SMART" id="SM00408">
    <property type="entry name" value="IGc2"/>
    <property type="match status" value="5"/>
</dbReference>
<dbReference type="InterPro" id="IPR007110">
    <property type="entry name" value="Ig-like_dom"/>
</dbReference>
<reference evidence="3" key="3">
    <citation type="submission" date="2025-09" db="UniProtKB">
        <authorList>
            <consortium name="Ensembl"/>
        </authorList>
    </citation>
    <scope>IDENTIFICATION</scope>
</reference>
<keyword evidence="1" id="KW-0677">Repeat</keyword>
<dbReference type="Ensembl" id="ENSCJPT00005029763.1">
    <property type="protein sequence ID" value="ENSCJPP00005021697.1"/>
    <property type="gene ID" value="ENSCJPG00005017337.1"/>
</dbReference>
<dbReference type="InterPro" id="IPR003599">
    <property type="entry name" value="Ig_sub"/>
</dbReference>
<dbReference type="Pfam" id="PF07679">
    <property type="entry name" value="I-set"/>
    <property type="match status" value="5"/>
</dbReference>
<evidence type="ECO:0000256" key="1">
    <source>
        <dbReference type="ARBA" id="ARBA00022737"/>
    </source>
</evidence>
<dbReference type="InterPro" id="IPR003598">
    <property type="entry name" value="Ig_sub2"/>
</dbReference>
<evidence type="ECO:0000259" key="2">
    <source>
        <dbReference type="PROSITE" id="PS50835"/>
    </source>
</evidence>
<dbReference type="Gene3D" id="2.60.40.10">
    <property type="entry name" value="Immunoglobulins"/>
    <property type="match status" value="5"/>
</dbReference>
<keyword evidence="4" id="KW-1185">Reference proteome</keyword>
<evidence type="ECO:0000313" key="3">
    <source>
        <dbReference type="Ensembl" id="ENSCJPP00005021697.1"/>
    </source>
</evidence>
<feature type="domain" description="Ig-like" evidence="2">
    <location>
        <begin position="378"/>
        <end position="478"/>
    </location>
</feature>
<organism evidence="3 4">
    <name type="scientific">Coturnix japonica</name>
    <name type="common">Japanese quail</name>
    <name type="synonym">Coturnix coturnix japonica</name>
    <dbReference type="NCBI Taxonomy" id="93934"/>
    <lineage>
        <taxon>Eukaryota</taxon>
        <taxon>Metazoa</taxon>
        <taxon>Chordata</taxon>
        <taxon>Craniata</taxon>
        <taxon>Vertebrata</taxon>
        <taxon>Euteleostomi</taxon>
        <taxon>Archelosauria</taxon>
        <taxon>Archosauria</taxon>
        <taxon>Dinosauria</taxon>
        <taxon>Saurischia</taxon>
        <taxon>Theropoda</taxon>
        <taxon>Coelurosauria</taxon>
        <taxon>Aves</taxon>
        <taxon>Neognathae</taxon>
        <taxon>Galloanserae</taxon>
        <taxon>Galliformes</taxon>
        <taxon>Phasianidae</taxon>
        <taxon>Perdicinae</taxon>
        <taxon>Coturnix</taxon>
    </lineage>
</organism>
<protein>
    <recommendedName>
        <fullName evidence="2">Ig-like domain-containing protein</fullName>
    </recommendedName>
</protein>
<name>A0A8C2YF14_COTJA</name>